<dbReference type="Proteomes" id="UP000239590">
    <property type="component" value="Unassembled WGS sequence"/>
</dbReference>
<feature type="chain" id="PRO_5015455531" description="histidine kinase" evidence="14">
    <location>
        <begin position="23"/>
        <end position="1354"/>
    </location>
</feature>
<evidence type="ECO:0000256" key="10">
    <source>
        <dbReference type="ARBA" id="ARBA00023125"/>
    </source>
</evidence>
<accession>A0A2S7IHI2</accession>
<dbReference type="Pfam" id="PF02518">
    <property type="entry name" value="HATPase_c"/>
    <property type="match status" value="1"/>
</dbReference>
<dbReference type="InterPro" id="IPR009057">
    <property type="entry name" value="Homeodomain-like_sf"/>
</dbReference>
<evidence type="ECO:0000256" key="14">
    <source>
        <dbReference type="SAM" id="SignalP"/>
    </source>
</evidence>
<feature type="domain" description="HTH araC/xylS-type" evidence="15">
    <location>
        <begin position="1250"/>
        <end position="1349"/>
    </location>
</feature>
<dbReference type="SUPFAM" id="SSF50998">
    <property type="entry name" value="Quinoprotein alcohol dehydrogenase-like"/>
    <property type="match status" value="1"/>
</dbReference>
<evidence type="ECO:0000256" key="7">
    <source>
        <dbReference type="ARBA" id="ARBA00022840"/>
    </source>
</evidence>
<feature type="domain" description="Response regulatory" evidence="17">
    <location>
        <begin position="1103"/>
        <end position="1218"/>
    </location>
</feature>
<dbReference type="Gene3D" id="3.30.565.10">
    <property type="entry name" value="Histidine kinase-like ATPase, C-terminal domain"/>
    <property type="match status" value="1"/>
</dbReference>
<evidence type="ECO:0000256" key="11">
    <source>
        <dbReference type="ARBA" id="ARBA00023163"/>
    </source>
</evidence>
<dbReference type="InterPro" id="IPR011047">
    <property type="entry name" value="Quinoprotein_ADH-like_sf"/>
</dbReference>
<evidence type="ECO:0000256" key="5">
    <source>
        <dbReference type="ARBA" id="ARBA00022741"/>
    </source>
</evidence>
<dbReference type="Gene3D" id="1.10.10.60">
    <property type="entry name" value="Homeodomain-like"/>
    <property type="match status" value="2"/>
</dbReference>
<dbReference type="PRINTS" id="PR00344">
    <property type="entry name" value="BCTRLSENSOR"/>
</dbReference>
<keyword evidence="13" id="KW-0472">Membrane</keyword>
<keyword evidence="6" id="KW-0418">Kinase</keyword>
<dbReference type="SMART" id="SM00342">
    <property type="entry name" value="HTH_ARAC"/>
    <property type="match status" value="1"/>
</dbReference>
<dbReference type="EMBL" id="PTRA01000005">
    <property type="protein sequence ID" value="PQA55118.1"/>
    <property type="molecule type" value="Genomic_DNA"/>
</dbReference>
<evidence type="ECO:0000256" key="8">
    <source>
        <dbReference type="ARBA" id="ARBA00023012"/>
    </source>
</evidence>
<dbReference type="Pfam" id="PF00512">
    <property type="entry name" value="HisKA"/>
    <property type="match status" value="1"/>
</dbReference>
<evidence type="ECO:0000259" key="15">
    <source>
        <dbReference type="PROSITE" id="PS01124"/>
    </source>
</evidence>
<organism evidence="18 19">
    <name type="scientific">Siphonobacter curvatus</name>
    <dbReference type="NCBI Taxonomy" id="2094562"/>
    <lineage>
        <taxon>Bacteria</taxon>
        <taxon>Pseudomonadati</taxon>
        <taxon>Bacteroidota</taxon>
        <taxon>Cytophagia</taxon>
        <taxon>Cytophagales</taxon>
        <taxon>Cytophagaceae</taxon>
        <taxon>Siphonobacter</taxon>
    </lineage>
</organism>
<dbReference type="InterPro" id="IPR011110">
    <property type="entry name" value="Reg_prop"/>
</dbReference>
<keyword evidence="7" id="KW-0067">ATP-binding</keyword>
<dbReference type="InterPro" id="IPR004358">
    <property type="entry name" value="Sig_transdc_His_kin-like_C"/>
</dbReference>
<dbReference type="OrthoDB" id="9797097at2"/>
<dbReference type="SUPFAM" id="SSF46689">
    <property type="entry name" value="Homeodomain-like"/>
    <property type="match status" value="1"/>
</dbReference>
<evidence type="ECO:0000256" key="6">
    <source>
        <dbReference type="ARBA" id="ARBA00022777"/>
    </source>
</evidence>
<dbReference type="SUPFAM" id="SSF55874">
    <property type="entry name" value="ATPase domain of HSP90 chaperone/DNA topoisomerase II/histidine kinase"/>
    <property type="match status" value="1"/>
</dbReference>
<reference evidence="19" key="1">
    <citation type="submission" date="2018-02" db="EMBL/GenBank/DDBJ databases">
        <title>Genome sequencing of Solimonas sp. HR-BB.</title>
        <authorList>
            <person name="Lee Y."/>
            <person name="Jeon C.O."/>
        </authorList>
    </citation>
    <scope>NUCLEOTIDE SEQUENCE [LARGE SCALE GENOMIC DNA]</scope>
    <source>
        <strain evidence="19">HR-U</strain>
    </source>
</reference>
<feature type="signal peptide" evidence="14">
    <location>
        <begin position="1"/>
        <end position="22"/>
    </location>
</feature>
<dbReference type="GO" id="GO:0043565">
    <property type="term" value="F:sequence-specific DNA binding"/>
    <property type="evidence" value="ECO:0007669"/>
    <property type="project" value="InterPro"/>
</dbReference>
<dbReference type="Pfam" id="PF07495">
    <property type="entry name" value="Y_Y_Y"/>
    <property type="match status" value="1"/>
</dbReference>
<dbReference type="RefSeq" id="WP_104715434.1">
    <property type="nucleotide sequence ID" value="NZ_PTRA01000005.1"/>
</dbReference>
<dbReference type="PROSITE" id="PS00041">
    <property type="entry name" value="HTH_ARAC_FAMILY_1"/>
    <property type="match status" value="1"/>
</dbReference>
<dbReference type="PANTHER" id="PTHR43547:SF2">
    <property type="entry name" value="HYBRID SIGNAL TRANSDUCTION HISTIDINE KINASE C"/>
    <property type="match status" value="1"/>
</dbReference>
<evidence type="ECO:0000259" key="16">
    <source>
        <dbReference type="PROSITE" id="PS50109"/>
    </source>
</evidence>
<dbReference type="CDD" id="cd16922">
    <property type="entry name" value="HATPase_EvgS-ArcB-TorS-like"/>
    <property type="match status" value="1"/>
</dbReference>
<dbReference type="FunFam" id="1.10.287.130:FF:000045">
    <property type="entry name" value="Two-component system sensor histidine kinase/response regulator"/>
    <property type="match status" value="1"/>
</dbReference>
<dbReference type="InterPro" id="IPR003661">
    <property type="entry name" value="HisK_dim/P_dom"/>
</dbReference>
<dbReference type="InterPro" id="IPR036890">
    <property type="entry name" value="HATPase_C_sf"/>
</dbReference>
<dbReference type="FunFam" id="3.30.565.10:FF:000037">
    <property type="entry name" value="Hybrid sensor histidine kinase/response regulator"/>
    <property type="match status" value="1"/>
</dbReference>
<sequence length="1354" mass="151723">MNILYKILLSTLLILSQFQAFGQSQPLMFTTLTTKDGLSSNTVAAILKDRYGLLWFATEDGLNKYNGSNFTVYRHSDADPTSLGSNDVSALYEDREGRLWVGSIEGSLHLYDRKKDSFIRINVGLNVYSICSDQQGMIWVATHSGIFNIDPETLKITTPTVNGYALGNGKPCRRVFEDQQKRIWIATNDGLYVYQKQTHQIKAFFHDPQNPKSLTSSTIMSLAQDKRGNLWVGTQNGLNRLLPDGSGFETFRFKKEDPKSISNNIIYAIAADENHKLWICTEMGLSILDVETGHAERYLPNPNSPYSLANKSVKCLLIDPRGITWLGTYQGGVNKYDKNLTLFGLQRSRPGDNASLSAPFVTSFAEKANGDLFVGTDGGGLNLYNRKTNHFNRVNLYSSEGTPLPNLAILCMTQAARQQVWIGTFQEGLFLLDANTGKSQQFKMGSSPTHLNHNDIFCVKTDKRGKVWIGTNGGGLNGYDPVRKEFTYLNPPAKSKPSLIPLNGYIRAVEEDSQGNLWIGSLGTGVAVYNPLTQKAFRYDKGNSNLPSNRITALHYDQKGNMWVGTSGGGLARFDSASRSFVRYGAEKGLPSGIINKILEDQEGRIWVSTNKGISSLEQGANRFTNYTSHNGLQDDIFAFGSGIRTSDNTLFFGGIHGFNFLTTSHIKQSALSHPILFTDLKVGNKTITAADSSITSEHISLAKSIHLDYKQNFSISYASLNYTNAHQNTYRYRLKGYQEEWYYAGTTTVAHYTNLNPGAYTFEVQTTIHGNVWNPNGASLKIVVNPPFYLTYYAFAFYILAAGFTIWSLRRRGIQKIKKKFAEEQQQREVQRIRDLDQMKIKFLTNLSHEFRTPISLILAPLEGILTKKHESAIDSQLQTIDRNSKRLLNLVNQLLDFKQIEQQEQTLQVSTRNVVAFAKETCDSFQDLSEKKHIDFVFQSFVPDLDLTLDFDKIERVLYNLLSNAFKFTPKGGKIKLKVFAQVDERNPDQHWFCIAVSDTGIGISQDKHLHIFERFYQEEAKGFINQGSGIGLSIAQEFVLMHGGKLSVDSEPGKGSTFIIYLPLAEASQKAFLPEEIVESKPLPPGKQALGPSGIDTADRILVVEDNEEFRHFLVERLKGQYNVFEAADGREGWQKTLSTHPTLIISDIAMPHVDGIEFSQKVKSDKRTSHIPLILLTASTGDQQQLRGLLSGANDYLTKPFNYEILNAKVNNLLALNRVSKGYYSKRINLVSPEVEVESANEKLLKDIAFFIDEHINSSVLSVENLSKHVGMSRGSLYSKLLELTGKTPVEYIRSVKLEKSATLLEKSDLNISQIAYSVGFPNANYFTKSFKSQFNMLPSEYRNAKNLSN</sequence>
<dbReference type="GO" id="GO:0005524">
    <property type="term" value="F:ATP binding"/>
    <property type="evidence" value="ECO:0007669"/>
    <property type="project" value="UniProtKB-KW"/>
</dbReference>
<dbReference type="SMART" id="SM00387">
    <property type="entry name" value="HATPase_c"/>
    <property type="match status" value="1"/>
</dbReference>
<dbReference type="Gene3D" id="2.60.40.10">
    <property type="entry name" value="Immunoglobulins"/>
    <property type="match status" value="1"/>
</dbReference>
<dbReference type="InterPro" id="IPR001789">
    <property type="entry name" value="Sig_transdc_resp-reg_receiver"/>
</dbReference>
<keyword evidence="13" id="KW-0812">Transmembrane</keyword>
<dbReference type="SUPFAM" id="SSF52172">
    <property type="entry name" value="CheY-like"/>
    <property type="match status" value="1"/>
</dbReference>
<dbReference type="FunFam" id="2.60.40.10:FF:000791">
    <property type="entry name" value="Two-component system sensor histidine kinase/response regulator"/>
    <property type="match status" value="1"/>
</dbReference>
<dbReference type="Gene3D" id="1.10.287.130">
    <property type="match status" value="1"/>
</dbReference>
<dbReference type="PROSITE" id="PS01124">
    <property type="entry name" value="HTH_ARAC_FAMILY_2"/>
    <property type="match status" value="1"/>
</dbReference>
<keyword evidence="19" id="KW-1185">Reference proteome</keyword>
<keyword evidence="13" id="KW-1133">Transmembrane helix</keyword>
<dbReference type="InterPro" id="IPR036097">
    <property type="entry name" value="HisK_dim/P_sf"/>
</dbReference>
<dbReference type="InterPro" id="IPR018062">
    <property type="entry name" value="HTH_AraC-typ_CS"/>
</dbReference>
<dbReference type="InterPro" id="IPR013783">
    <property type="entry name" value="Ig-like_fold"/>
</dbReference>
<feature type="modified residue" description="4-aspartylphosphate" evidence="12">
    <location>
        <position position="1151"/>
    </location>
</feature>
<evidence type="ECO:0000256" key="4">
    <source>
        <dbReference type="ARBA" id="ARBA00022679"/>
    </source>
</evidence>
<proteinExistence type="predicted"/>
<feature type="domain" description="Histidine kinase" evidence="16">
    <location>
        <begin position="847"/>
        <end position="1069"/>
    </location>
</feature>
<keyword evidence="10" id="KW-0238">DNA-binding</keyword>
<keyword evidence="8" id="KW-0902">Two-component regulatory system</keyword>
<dbReference type="Pfam" id="PF12833">
    <property type="entry name" value="HTH_18"/>
    <property type="match status" value="1"/>
</dbReference>
<keyword evidence="5" id="KW-0547">Nucleotide-binding</keyword>
<dbReference type="InterPro" id="IPR011006">
    <property type="entry name" value="CheY-like_superfamily"/>
</dbReference>
<comment type="caution">
    <text evidence="18">The sequence shown here is derived from an EMBL/GenBank/DDBJ whole genome shotgun (WGS) entry which is preliminary data.</text>
</comment>
<keyword evidence="3 12" id="KW-0597">Phosphoprotein</keyword>
<dbReference type="Gene3D" id="2.130.10.10">
    <property type="entry name" value="YVTN repeat-like/Quinoprotein amine dehydrogenase"/>
    <property type="match status" value="2"/>
</dbReference>
<protein>
    <recommendedName>
        <fullName evidence="2">histidine kinase</fullName>
        <ecNumber evidence="2">2.7.13.3</ecNumber>
    </recommendedName>
</protein>
<comment type="catalytic activity">
    <reaction evidence="1">
        <text>ATP + protein L-histidine = ADP + protein N-phospho-L-histidine.</text>
        <dbReference type="EC" id="2.7.13.3"/>
    </reaction>
</comment>
<dbReference type="Pfam" id="PF07494">
    <property type="entry name" value="Reg_prop"/>
    <property type="match status" value="7"/>
</dbReference>
<dbReference type="GO" id="GO:0000155">
    <property type="term" value="F:phosphorelay sensor kinase activity"/>
    <property type="evidence" value="ECO:0007669"/>
    <property type="project" value="InterPro"/>
</dbReference>
<dbReference type="SMART" id="SM00388">
    <property type="entry name" value="HisKA"/>
    <property type="match status" value="1"/>
</dbReference>
<evidence type="ECO:0000256" key="2">
    <source>
        <dbReference type="ARBA" id="ARBA00012438"/>
    </source>
</evidence>
<dbReference type="PROSITE" id="PS50109">
    <property type="entry name" value="HIS_KIN"/>
    <property type="match status" value="1"/>
</dbReference>
<evidence type="ECO:0000256" key="12">
    <source>
        <dbReference type="PROSITE-ProRule" id="PRU00169"/>
    </source>
</evidence>
<dbReference type="GO" id="GO:0003700">
    <property type="term" value="F:DNA-binding transcription factor activity"/>
    <property type="evidence" value="ECO:0007669"/>
    <property type="project" value="InterPro"/>
</dbReference>
<dbReference type="InterPro" id="IPR011123">
    <property type="entry name" value="Y_Y_Y"/>
</dbReference>
<evidence type="ECO:0000256" key="9">
    <source>
        <dbReference type="ARBA" id="ARBA00023015"/>
    </source>
</evidence>
<evidence type="ECO:0000313" key="18">
    <source>
        <dbReference type="EMBL" id="PQA55118.1"/>
    </source>
</evidence>
<evidence type="ECO:0000313" key="19">
    <source>
        <dbReference type="Proteomes" id="UP000239590"/>
    </source>
</evidence>
<dbReference type="PROSITE" id="PS50110">
    <property type="entry name" value="RESPONSE_REGULATORY"/>
    <property type="match status" value="1"/>
</dbReference>
<dbReference type="EC" id="2.7.13.3" evidence="2"/>
<keyword evidence="4" id="KW-0808">Transferase</keyword>
<feature type="transmembrane region" description="Helical" evidence="13">
    <location>
        <begin position="790"/>
        <end position="810"/>
    </location>
</feature>
<dbReference type="Gene3D" id="3.40.50.2300">
    <property type="match status" value="1"/>
</dbReference>
<keyword evidence="14" id="KW-0732">Signal</keyword>
<dbReference type="CDD" id="cd00082">
    <property type="entry name" value="HisKA"/>
    <property type="match status" value="1"/>
</dbReference>
<dbReference type="SUPFAM" id="SSF63829">
    <property type="entry name" value="Calcium-dependent phosphotriesterase"/>
    <property type="match status" value="1"/>
</dbReference>
<gene>
    <name evidence="18" type="ORF">C5O19_21490</name>
</gene>
<keyword evidence="11" id="KW-0804">Transcription</keyword>
<dbReference type="InterPro" id="IPR003594">
    <property type="entry name" value="HATPase_dom"/>
</dbReference>
<dbReference type="SUPFAM" id="SSF47384">
    <property type="entry name" value="Homodimeric domain of signal transducing histidine kinase"/>
    <property type="match status" value="1"/>
</dbReference>
<evidence type="ECO:0000256" key="1">
    <source>
        <dbReference type="ARBA" id="ARBA00000085"/>
    </source>
</evidence>
<dbReference type="InterPro" id="IPR015943">
    <property type="entry name" value="WD40/YVTN_repeat-like_dom_sf"/>
</dbReference>
<evidence type="ECO:0000259" key="17">
    <source>
        <dbReference type="PROSITE" id="PS50110"/>
    </source>
</evidence>
<dbReference type="InterPro" id="IPR018060">
    <property type="entry name" value="HTH_AraC"/>
</dbReference>
<keyword evidence="9" id="KW-0805">Transcription regulation</keyword>
<dbReference type="PANTHER" id="PTHR43547">
    <property type="entry name" value="TWO-COMPONENT HISTIDINE KINASE"/>
    <property type="match status" value="1"/>
</dbReference>
<dbReference type="SMART" id="SM00448">
    <property type="entry name" value="REC"/>
    <property type="match status" value="1"/>
</dbReference>
<evidence type="ECO:0000256" key="3">
    <source>
        <dbReference type="ARBA" id="ARBA00022553"/>
    </source>
</evidence>
<name>A0A2S7IHI2_9BACT</name>
<evidence type="ECO:0000256" key="13">
    <source>
        <dbReference type="SAM" id="Phobius"/>
    </source>
</evidence>
<dbReference type="InterPro" id="IPR005467">
    <property type="entry name" value="His_kinase_dom"/>
</dbReference>
<dbReference type="Pfam" id="PF00072">
    <property type="entry name" value="Response_reg"/>
    <property type="match status" value="1"/>
</dbReference>